<dbReference type="GeneTree" id="ENSGT00390000001063"/>
<reference evidence="2" key="2">
    <citation type="submission" date="2025-08" db="UniProtKB">
        <authorList>
            <consortium name="Ensembl"/>
        </authorList>
    </citation>
    <scope>IDENTIFICATION</scope>
</reference>
<dbReference type="Ensembl" id="ENSAPET00000001376.1">
    <property type="protein sequence ID" value="ENSAPEP00000001343.1"/>
    <property type="gene ID" value="ENSAPEG00000001001.1"/>
</dbReference>
<dbReference type="OMA" id="ECEVLIC"/>
<reference evidence="2 3" key="1">
    <citation type="submission" date="2018-03" db="EMBL/GenBank/DDBJ databases">
        <title>Finding Nemo's genes: A chromosome-scale reference assembly of the genome of the orange clownfish Amphiprion percula.</title>
        <authorList>
            <person name="Lehmann R."/>
        </authorList>
    </citation>
    <scope>NUCLEOTIDE SEQUENCE</scope>
</reference>
<keyword evidence="3" id="KW-1185">Reference proteome</keyword>
<dbReference type="STRING" id="161767.ENSAPEP00000001343"/>
<keyword evidence="1" id="KW-0812">Transmembrane</keyword>
<evidence type="ECO:0000313" key="3">
    <source>
        <dbReference type="Proteomes" id="UP000265080"/>
    </source>
</evidence>
<sequence>MYGRAPRVTFVSTGATSSAVGPGSYNVSRRSYTPNIHGGRSLQNRSKRFEDVVSEVPGPGAYNVLPIYRSPLCFMTHSCSPANIPSIPSPGQAYGYEEDVLGVLRKQKPPPSDPTLGPAYYNPLVSEVSSVQKYNGVHFGNMTGRRGDVPVKSGPGPGHYYPEIITETHYENVNLQKDQRGRAELIIPRYHEMVPKQEEKKGVPGPGQYHIRSQFEKPVKPSGNLPKFTCPFLSQAERFTSMKEVSPPVGAYNDPRCALELLKRTTGVKKSPFGITAVRFSPKHKNVSTPGPGSYNVFEHGLARESFKKAFLEKTRKGGFGSTAKRSSVFHNKESIEAPGPGQYEVGRSVNIVIHLFFNFFFLSRCSTLLSKGYKLTALARLISTSKTLYLYVNLYSCLQAFFQFIGLIVLSSSFISVVLVRLQLSPGIMNTVLKGTFNVTLNNPLSPCHSPHLATGPLTAHKTINVAPKASVTTGTS</sequence>
<dbReference type="Proteomes" id="UP000265080">
    <property type="component" value="Chromosome 5"/>
</dbReference>
<evidence type="ECO:0000313" key="2">
    <source>
        <dbReference type="Ensembl" id="ENSAPEP00000001343.1"/>
    </source>
</evidence>
<evidence type="ECO:0000256" key="1">
    <source>
        <dbReference type="SAM" id="Phobius"/>
    </source>
</evidence>
<keyword evidence="1" id="KW-0472">Membrane</keyword>
<dbReference type="Pfam" id="PF07004">
    <property type="entry name" value="SHIPPO-rpt"/>
    <property type="match status" value="5"/>
</dbReference>
<proteinExistence type="predicted"/>
<dbReference type="AlphaFoldDB" id="A0A3P8RLI6"/>
<organism evidence="2 3">
    <name type="scientific">Amphiprion percula</name>
    <name type="common">Orange clownfish</name>
    <name type="synonym">Lutjanus percula</name>
    <dbReference type="NCBI Taxonomy" id="161767"/>
    <lineage>
        <taxon>Eukaryota</taxon>
        <taxon>Metazoa</taxon>
        <taxon>Chordata</taxon>
        <taxon>Craniata</taxon>
        <taxon>Vertebrata</taxon>
        <taxon>Euteleostomi</taxon>
        <taxon>Actinopterygii</taxon>
        <taxon>Neopterygii</taxon>
        <taxon>Teleostei</taxon>
        <taxon>Neoteleostei</taxon>
        <taxon>Acanthomorphata</taxon>
        <taxon>Ovalentaria</taxon>
        <taxon>Pomacentridae</taxon>
        <taxon>Amphiprion</taxon>
    </lineage>
</organism>
<accession>A0A3P8RLI6</accession>
<dbReference type="InterPro" id="IPR010736">
    <property type="entry name" value="SHIPPO-rpt"/>
</dbReference>
<name>A0A3P8RLI6_AMPPE</name>
<feature type="transmembrane region" description="Helical" evidence="1">
    <location>
        <begin position="401"/>
        <end position="421"/>
    </location>
</feature>
<protein>
    <submittedName>
        <fullName evidence="2">Sperm tail PG-rich repeat containing 2</fullName>
    </submittedName>
</protein>
<dbReference type="PANTHER" id="PTHR21580">
    <property type="entry name" value="SHIPPO-1-RELATED"/>
    <property type="match status" value="1"/>
</dbReference>
<keyword evidence="1" id="KW-1133">Transmembrane helix</keyword>
<reference evidence="2" key="3">
    <citation type="submission" date="2025-09" db="UniProtKB">
        <authorList>
            <consortium name="Ensembl"/>
        </authorList>
    </citation>
    <scope>IDENTIFICATION</scope>
</reference>
<dbReference type="InterPro" id="IPR051291">
    <property type="entry name" value="CIMAP"/>
</dbReference>
<dbReference type="PANTHER" id="PTHR21580:SF60">
    <property type="entry name" value="SPERM-TAIL PG-RICH REPEAT-CONTAINING PROTEIN 2"/>
    <property type="match status" value="1"/>
</dbReference>